<dbReference type="InterPro" id="IPR002763">
    <property type="entry name" value="DUF72"/>
</dbReference>
<comment type="caution">
    <text evidence="1">The sequence shown here is derived from an EMBL/GenBank/DDBJ whole genome shotgun (WGS) entry which is preliminary data.</text>
</comment>
<proteinExistence type="predicted"/>
<protein>
    <submittedName>
        <fullName evidence="1">DUF72 domain-containing protein</fullName>
    </submittedName>
</protein>
<dbReference type="Proteomes" id="UP000649604">
    <property type="component" value="Unassembled WGS sequence"/>
</dbReference>
<dbReference type="Gene3D" id="3.20.20.410">
    <property type="entry name" value="Protein of unknown function UPF0759"/>
    <property type="match status" value="1"/>
</dbReference>
<dbReference type="AlphaFoldDB" id="A0A9D5Q422"/>
<reference evidence="1" key="1">
    <citation type="submission" date="2019-11" db="EMBL/GenBank/DDBJ databases">
        <title>Microbial mats filling the niche in hypersaline microbial mats.</title>
        <authorList>
            <person name="Wong H.L."/>
            <person name="Macleod F.I."/>
            <person name="White R.A. III"/>
            <person name="Burns B.P."/>
        </authorList>
    </citation>
    <scope>NUCLEOTIDE SEQUENCE</scope>
    <source>
        <strain evidence="1">Rbin_158</strain>
    </source>
</reference>
<gene>
    <name evidence="1" type="ORF">GF339_01695</name>
</gene>
<evidence type="ECO:0000313" key="2">
    <source>
        <dbReference type="Proteomes" id="UP000649604"/>
    </source>
</evidence>
<dbReference type="InterPro" id="IPR036520">
    <property type="entry name" value="UPF0759_sf"/>
</dbReference>
<dbReference type="PANTHER" id="PTHR30348">
    <property type="entry name" value="UNCHARACTERIZED PROTEIN YECE"/>
    <property type="match status" value="1"/>
</dbReference>
<dbReference type="Pfam" id="PF01904">
    <property type="entry name" value="DUF72"/>
    <property type="match status" value="1"/>
</dbReference>
<organism evidence="1 2">
    <name type="scientific">candidate division KSB3 bacterium</name>
    <dbReference type="NCBI Taxonomy" id="2044937"/>
    <lineage>
        <taxon>Bacteria</taxon>
        <taxon>candidate division KSB3</taxon>
    </lineage>
</organism>
<name>A0A9D5Q422_9BACT</name>
<dbReference type="SUPFAM" id="SSF117396">
    <property type="entry name" value="TM1631-like"/>
    <property type="match status" value="1"/>
</dbReference>
<dbReference type="PANTHER" id="PTHR30348:SF4">
    <property type="entry name" value="DUF72 DOMAIN-CONTAINING PROTEIN"/>
    <property type="match status" value="1"/>
</dbReference>
<accession>A0A9D5Q422</accession>
<evidence type="ECO:0000313" key="1">
    <source>
        <dbReference type="EMBL" id="MBD3323264.1"/>
    </source>
</evidence>
<sequence length="247" mass="28631">MKQAQAIHIGTSGWTYDHWQGPFYPPEQGKSGRNLLTYYAPHFSTVEVNNSFYQLPAEQTVRHWCKSVPADFLFAVKASRYITHQKKLNDPEESVSRFLQRVRSFGDRLGPILFQLPPRWHVNTDRLHAFLKVLPSDVRYTVEFRDPTWFHDEVYALLREHGVAFCIYDLQGRLSPKEVTTDFVYLRLHGPHEEAYTGSYPPQTLAGWAGAFTTWTQQGKEVFCYFDNDAHGFAPQNAKALQEMISR</sequence>
<dbReference type="EMBL" id="WJJP01000047">
    <property type="protein sequence ID" value="MBD3323264.1"/>
    <property type="molecule type" value="Genomic_DNA"/>
</dbReference>